<evidence type="ECO:0000256" key="7">
    <source>
        <dbReference type="ARBA" id="ARBA00022989"/>
    </source>
</evidence>
<dbReference type="InterPro" id="IPR011527">
    <property type="entry name" value="ABC1_TM_dom"/>
</dbReference>
<dbReference type="SMART" id="SM00382">
    <property type="entry name" value="AAA"/>
    <property type="match status" value="2"/>
</dbReference>
<dbReference type="FunFam" id="3.40.50.300:FF:000997">
    <property type="entry name" value="Multidrug resistance-associated protein 1"/>
    <property type="match status" value="1"/>
</dbReference>
<dbReference type="SMART" id="SM00755">
    <property type="entry name" value="Grip"/>
    <property type="match status" value="1"/>
</dbReference>
<feature type="coiled-coil region" evidence="9">
    <location>
        <begin position="2024"/>
        <end position="2086"/>
    </location>
</feature>
<reference evidence="15 16" key="1">
    <citation type="submission" date="2018-08" db="EMBL/GenBank/DDBJ databases">
        <title>Aphanomyces genome sequencing and annotation.</title>
        <authorList>
            <person name="Minardi D."/>
            <person name="Oidtmann B."/>
            <person name="Van Der Giezen M."/>
            <person name="Studholme D.J."/>
        </authorList>
    </citation>
    <scope>NUCLEOTIDE SEQUENCE [LARGE SCALE GENOMIC DNA]</scope>
    <source>
        <strain evidence="15 16">Kv</strain>
    </source>
</reference>
<feature type="domain" description="ABC transmembrane type-1" evidence="14">
    <location>
        <begin position="121"/>
        <end position="404"/>
    </location>
</feature>
<keyword evidence="3 11" id="KW-0812">Transmembrane</keyword>
<dbReference type="EMBL" id="QUSZ01005488">
    <property type="protein sequence ID" value="RHY09457.1"/>
    <property type="molecule type" value="Genomic_DNA"/>
</dbReference>
<accession>A0A397AUX8</accession>
<evidence type="ECO:0000259" key="12">
    <source>
        <dbReference type="PROSITE" id="PS50893"/>
    </source>
</evidence>
<dbReference type="CDD" id="cd03244">
    <property type="entry name" value="ABCC_MRP_domain2"/>
    <property type="match status" value="1"/>
</dbReference>
<feature type="transmembrane region" description="Helical" evidence="11">
    <location>
        <begin position="781"/>
        <end position="807"/>
    </location>
</feature>
<dbReference type="InterPro" id="IPR036640">
    <property type="entry name" value="ABC1_TM_sf"/>
</dbReference>
<dbReference type="FunFam" id="1.20.1560.10:FF:000013">
    <property type="entry name" value="ABC transporter C family member 2"/>
    <property type="match status" value="1"/>
</dbReference>
<keyword evidence="2" id="KW-0813">Transport</keyword>
<dbReference type="InterPro" id="IPR050173">
    <property type="entry name" value="ABC_transporter_C-like"/>
</dbReference>
<evidence type="ECO:0000259" key="13">
    <source>
        <dbReference type="PROSITE" id="PS50913"/>
    </source>
</evidence>
<feature type="transmembrane region" description="Helical" evidence="11">
    <location>
        <begin position="120"/>
        <end position="141"/>
    </location>
</feature>
<evidence type="ECO:0000256" key="2">
    <source>
        <dbReference type="ARBA" id="ARBA00022448"/>
    </source>
</evidence>
<gene>
    <name evidence="15" type="ORF">DYB36_000947</name>
</gene>
<dbReference type="InterPro" id="IPR044726">
    <property type="entry name" value="ABCC_6TM_D2"/>
</dbReference>
<dbReference type="GO" id="GO:0140359">
    <property type="term" value="F:ABC-type transporter activity"/>
    <property type="evidence" value="ECO:0007669"/>
    <property type="project" value="InterPro"/>
</dbReference>
<feature type="transmembrane region" description="Helical" evidence="11">
    <location>
        <begin position="973"/>
        <end position="991"/>
    </location>
</feature>
<protein>
    <submittedName>
        <fullName evidence="15">Uncharacterized protein</fullName>
    </submittedName>
</protein>
<organism evidence="15 16">
    <name type="scientific">Aphanomyces astaci</name>
    <name type="common">Crayfish plague agent</name>
    <dbReference type="NCBI Taxonomy" id="112090"/>
    <lineage>
        <taxon>Eukaryota</taxon>
        <taxon>Sar</taxon>
        <taxon>Stramenopiles</taxon>
        <taxon>Oomycota</taxon>
        <taxon>Saprolegniomycetes</taxon>
        <taxon>Saprolegniales</taxon>
        <taxon>Verrucalvaceae</taxon>
        <taxon>Aphanomyces</taxon>
    </lineage>
</organism>
<dbReference type="Gene3D" id="1.10.220.60">
    <property type="entry name" value="GRIP domain"/>
    <property type="match status" value="1"/>
</dbReference>
<dbReference type="Pfam" id="PF00005">
    <property type="entry name" value="ABC_tran"/>
    <property type="match status" value="2"/>
</dbReference>
<feature type="compositionally biased region" description="Polar residues" evidence="10">
    <location>
        <begin position="2615"/>
        <end position="2628"/>
    </location>
</feature>
<dbReference type="InterPro" id="IPR000237">
    <property type="entry name" value="GRIP_dom"/>
</dbReference>
<feature type="transmembrane region" description="Helical" evidence="11">
    <location>
        <begin position="881"/>
        <end position="901"/>
    </location>
</feature>
<evidence type="ECO:0000256" key="9">
    <source>
        <dbReference type="SAM" id="Coils"/>
    </source>
</evidence>
<dbReference type="InterPro" id="IPR027417">
    <property type="entry name" value="P-loop_NTPase"/>
</dbReference>
<keyword evidence="5" id="KW-0547">Nucleotide-binding</keyword>
<feature type="coiled-coil region" evidence="9">
    <location>
        <begin position="1649"/>
        <end position="1708"/>
    </location>
</feature>
<dbReference type="Gene3D" id="3.40.50.300">
    <property type="entry name" value="P-loop containing nucleotide triphosphate hydrolases"/>
    <property type="match status" value="3"/>
</dbReference>
<feature type="transmembrane region" description="Helical" evidence="11">
    <location>
        <begin position="350"/>
        <end position="369"/>
    </location>
</feature>
<feature type="coiled-coil region" evidence="9">
    <location>
        <begin position="2538"/>
        <end position="2565"/>
    </location>
</feature>
<dbReference type="PROSITE" id="PS00211">
    <property type="entry name" value="ABC_TRANSPORTER_1"/>
    <property type="match status" value="2"/>
</dbReference>
<keyword evidence="7 11" id="KW-1133">Transmembrane helix</keyword>
<feature type="transmembrane region" description="Helical" evidence="11">
    <location>
        <begin position="161"/>
        <end position="184"/>
    </location>
</feature>
<feature type="transmembrane region" description="Helical" evidence="11">
    <location>
        <begin position="738"/>
        <end position="761"/>
    </location>
</feature>
<dbReference type="Pfam" id="PF01465">
    <property type="entry name" value="GRIP"/>
    <property type="match status" value="1"/>
</dbReference>
<proteinExistence type="predicted"/>
<feature type="transmembrane region" description="Helical" evidence="11">
    <location>
        <begin position="239"/>
        <end position="259"/>
    </location>
</feature>
<feature type="region of interest" description="Disordered" evidence="10">
    <location>
        <begin position="2614"/>
        <end position="2705"/>
    </location>
</feature>
<dbReference type="GO" id="GO:0005524">
    <property type="term" value="F:ATP binding"/>
    <property type="evidence" value="ECO:0007669"/>
    <property type="project" value="UniProtKB-KW"/>
</dbReference>
<dbReference type="VEuPathDB" id="FungiDB:H257_01944"/>
<dbReference type="Pfam" id="PF00664">
    <property type="entry name" value="ABC_membrane"/>
    <property type="match status" value="2"/>
</dbReference>
<dbReference type="SUPFAM" id="SSF52540">
    <property type="entry name" value="P-loop containing nucleoside triphosphate hydrolases"/>
    <property type="match status" value="2"/>
</dbReference>
<evidence type="ECO:0000256" key="1">
    <source>
        <dbReference type="ARBA" id="ARBA00004128"/>
    </source>
</evidence>
<evidence type="ECO:0000256" key="11">
    <source>
        <dbReference type="SAM" id="Phobius"/>
    </source>
</evidence>
<dbReference type="GO" id="GO:0016887">
    <property type="term" value="F:ATP hydrolysis activity"/>
    <property type="evidence" value="ECO:0007669"/>
    <property type="project" value="InterPro"/>
</dbReference>
<dbReference type="CDD" id="cd18579">
    <property type="entry name" value="ABC_6TM_ABCC_D1"/>
    <property type="match status" value="1"/>
</dbReference>
<dbReference type="InterPro" id="IPR017871">
    <property type="entry name" value="ABC_transporter-like_CS"/>
</dbReference>
<feature type="domain" description="ABC transporter" evidence="12">
    <location>
        <begin position="1061"/>
        <end position="1252"/>
    </location>
</feature>
<dbReference type="CDD" id="cd03250">
    <property type="entry name" value="ABCC_MRP_domain1"/>
    <property type="match status" value="1"/>
</dbReference>
<evidence type="ECO:0000256" key="3">
    <source>
        <dbReference type="ARBA" id="ARBA00022692"/>
    </source>
</evidence>
<feature type="coiled-coil region" evidence="9">
    <location>
        <begin position="2111"/>
        <end position="2300"/>
    </location>
</feature>
<evidence type="ECO:0000256" key="4">
    <source>
        <dbReference type="ARBA" id="ARBA00022737"/>
    </source>
</evidence>
<evidence type="ECO:0000256" key="5">
    <source>
        <dbReference type="ARBA" id="ARBA00022741"/>
    </source>
</evidence>
<evidence type="ECO:0000313" key="15">
    <source>
        <dbReference type="EMBL" id="RHY09457.1"/>
    </source>
</evidence>
<dbReference type="PROSITE" id="PS50893">
    <property type="entry name" value="ABC_TRANSPORTER_2"/>
    <property type="match status" value="2"/>
</dbReference>
<sequence>MANLSKLPSFEFTGEMDDLDHGEKKPYSLLADKETAGEGREPHPYTTAGWLSLVSYGWITSLLVLGAKQPLMAHDVADLSHEETCAGIHSRFLEHWMSTQPTTRVPRFNLALVRCFRRDLLVGLGSLLFLTCTQVLQPLVIQSILQYLQDQPISLGVTNGYALMALLAMATFLQGIALNFGFFVQSKMGVNMRSITMDMVYQKALKLSSSARQLTTSGEIVTLMSSDSERLSEAANDGLWMLMSPFTFVCSMVLVGNYFGAAPALAGSGTTVLVLLVSSQFASSIGRTRLQVTSVTEERVKVTSEVLQGIRVMKFYAWEPAITLRLETLRQQETTLLRRLNLFRVLNVEFLFLSPIFVGAAILSTYIALGNDINSTRVFTLIAFVNMSRQALYNFPRAIAGISEGLGAGRRLDEYLNLDEQQTTRPVLSAASEGAVCIQNATLSWKADSPPCLASINVTIAPGSLVMVVGSVGAGKSSLLSALLGEMHLVCGSVSVDGTLALVSQEPWIRNATVRDNILFEGAYDGDWYKAVLDAVQLHVDMKLLPAGDRTEIGEQGINLSGGQKARVNLARAMYKTTQSNVLLLDDPLSAVDVHVAKAIFDQAIRGLARHTTRIMVMNSHYQFLRQADRILVMEGGQIVGDGTFAELLPVFPQFLNRHDEEDDVEEEAQVPWGMAPPTLPAAVASASPAVEVDGVSRRKSDASIAAAADDDAMLIMDEDRTMGTVARKTYLDYFSHVGINGWFVAFSLVFMFGFGQAVRIGVDWWQGHWAASFATSPTPLYHGIFYILVVAATAFFVARCLVLVLYTSRCSENMHNQLLQCVLRAPVNLYFDVTPVGRILNRFARDVDILDSLLPNLFLDVLETSCVLVGALVVCATSSVYVAMSYVPVIVVFYVAGQFFTKSSRELKRLEGVSRSPIFSSFAETLDGIQTIRAFRMETRFTLQNREAVDSNAKYLFALVGAGRWLSLRMDTLSMGLIAVILCVLVAVKGTISPTVAGLTIIYSLALLSTVQWVIRLVDMIESAMTAVERLLHFKTIPSEALDVTHHDPSRTSWPLLGAVEFRNLHLRYRPDLPLVLRGISLNIHGGEKVGIVGRTGAGKSSLMIALFRISDGTLRDNLDPFGEKSDADLMAVAAQAHLDLSLSTIVAESGSNLSVGQRQLICIGRALLRRSRIIVMDEATANVDLATDTLIQSTIQRAFTTETVLTIAHRLDTILHCDRVVVLDKGQVVECDAPSALMNSRGSVFYGLAKEGGVLSRTQPRWTMKSAFGMKNVKKENLEKGLADMKEMGIGGLSKGLNFLRTASQTAMAPGDEDKATSAASASARASSFNGSSGVEKPKMSYDELLSLSMKLTKQNKAYKAALTQASDKLFQAGEIEANYSSLVQFVSEDVGVDLVFVELKVPPMTSDDNGTGGDSTSYPVEKLLDASAMRQLYHARDSARELQVRDMEDKYVNEINQLRAKVETSRDLINLDSPAKQTLPDPAIASLQQELESLRTTLEVQGQAHAASVAESDLVRQQLESQLLDLQGQLSAAQSSYATDMAALESKEEAVVGLKHDLQQQQQLILKLQSKAKDLGAMGQRVQVLEQENAGHVKDIHRLQTIVATHASDVAAREATAEAARASQFEASAAELSELRGKNDAQALQLTQLHAAVAELQTELATARESHLTQADHDQAVLRDRQSALDTVQSQVRALEQAAVSLRSERDADSAQLTELRDQVKDLTTSIEAKARHVQELEATIQLQAAELLDKTAQKEQVAEQWQHEATTLRQQLHDANVSLCQRTDDLDSVKSQLVAAQQAVAADASDKVAMLQQVVTHEQLKVQELTASLHAKASQVNALESTVADLDRAAREALRQAEADKAAHAAGVEYATRLQTSLEQLQVDVASTNAAKIAVETELERLKAALQEAVAAHKRNESSLNQAATEALAAKVAMEAEVARLENAVEAATTRAAQAESDKSAEADRLQQTLEDARTAAVALADKDRAEADKLCQDVATHRGQVLALQAQLDTETSQRVAQVHESQTQLAQLQAQLEVATSTVQSYTTELSSHVDMIHEKDARLAALQVALDDQEARLAESRQNGNEVATLQAKLVAIEQEAAAHLASIDALHQQVAAHQTELASVQATAAATEASFAVELQNVAALRVEVEAKTADLQLAHAQLQRLDEDRLNERERLHETTAACQAELEAVQARLAAVQKTADAYAQDIQSQMAAAHDREENMAALKQEMQLAQANLGQRLHMAETDASALANDVTRLRTELAAAQTELASRTAELRAAQDAADAANAAKANVDAELRETRVVAAKTLEGEVARLTLKWKEMEGAWAAQKAENGRMAKEMHTLHKTWSEKNALAARLHAENVQLGEASAGMTAEVAQLRLALTDQSQALRQVQDAVKEQSDVAAARALDVIRVEAALAEAAAAHSRRQDEWQGTLHAMEVAAREREADLQQKFAAEVEKVEADGRAKSKLARQMVLEKEELIASLTTKLAKVEEDVRSGDADHRRIFELASMQANRDATSRSREQEFAELTAAFEQVRLQNAQLIQDKEALEDDIAHLVRTERREGVNMEYLKNVVVQFMSFRPGSSQQLKLIPVLSMLLQFTPEDMDEVQASTKQASSWTSSWSEKKPVRNINAPSPIVIPPRKKVGSPRSLNSPSKSSSPRSSPRGSSPRSKARRSMSPPKQRAMTAQEPLVHHDSIDL</sequence>
<name>A0A397AUX8_APHAT</name>
<comment type="caution">
    <text evidence="15">The sequence shown here is derived from an EMBL/GenBank/DDBJ whole genome shotgun (WGS) entry which is preliminary data.</text>
</comment>
<feature type="coiled-coil region" evidence="9">
    <location>
        <begin position="1896"/>
        <end position="1987"/>
    </location>
</feature>
<dbReference type="Proteomes" id="UP000265427">
    <property type="component" value="Unassembled WGS sequence"/>
</dbReference>
<dbReference type="PANTHER" id="PTHR24223">
    <property type="entry name" value="ATP-BINDING CASSETTE SUB-FAMILY C"/>
    <property type="match status" value="1"/>
</dbReference>
<dbReference type="PROSITE" id="PS50929">
    <property type="entry name" value="ABC_TM1F"/>
    <property type="match status" value="2"/>
</dbReference>
<dbReference type="InterPro" id="IPR003439">
    <property type="entry name" value="ABC_transporter-like_ATP-bd"/>
</dbReference>
<keyword evidence="8 11" id="KW-0472">Membrane</keyword>
<evidence type="ECO:0000256" key="8">
    <source>
        <dbReference type="ARBA" id="ARBA00023136"/>
    </source>
</evidence>
<dbReference type="SUPFAM" id="SSF90123">
    <property type="entry name" value="ABC transporter transmembrane region"/>
    <property type="match status" value="2"/>
</dbReference>
<feature type="transmembrane region" description="Helical" evidence="11">
    <location>
        <begin position="48"/>
        <end position="67"/>
    </location>
</feature>
<keyword evidence="9" id="KW-0175">Coiled coil</keyword>
<dbReference type="VEuPathDB" id="FungiDB:H257_01942"/>
<feature type="domain" description="ABC transmembrane type-1" evidence="14">
    <location>
        <begin position="749"/>
        <end position="1024"/>
    </location>
</feature>
<dbReference type="Gene3D" id="1.20.1560.10">
    <property type="entry name" value="ABC transporter type 1, transmembrane domain"/>
    <property type="match status" value="2"/>
</dbReference>
<keyword evidence="6" id="KW-0067">ATP-binding</keyword>
<feature type="transmembrane region" description="Helical" evidence="11">
    <location>
        <begin position="997"/>
        <end position="1016"/>
    </location>
</feature>
<dbReference type="PANTHER" id="PTHR24223:SF443">
    <property type="entry name" value="MULTIDRUG-RESISTANCE LIKE PROTEIN 1, ISOFORM I"/>
    <property type="match status" value="1"/>
</dbReference>
<keyword evidence="4" id="KW-0677">Repeat</keyword>
<dbReference type="InterPro" id="IPR003593">
    <property type="entry name" value="AAA+_ATPase"/>
</dbReference>
<evidence type="ECO:0000256" key="6">
    <source>
        <dbReference type="ARBA" id="ARBA00022840"/>
    </source>
</evidence>
<evidence type="ECO:0000313" key="16">
    <source>
        <dbReference type="Proteomes" id="UP000265427"/>
    </source>
</evidence>
<dbReference type="CDD" id="cd18580">
    <property type="entry name" value="ABC_6TM_ABCC_D2"/>
    <property type="match status" value="1"/>
</dbReference>
<feature type="domain" description="ABC transporter" evidence="12">
    <location>
        <begin position="438"/>
        <end position="661"/>
    </location>
</feature>
<feature type="coiled-coil region" evidence="9">
    <location>
        <begin position="1487"/>
        <end position="1567"/>
    </location>
</feature>
<dbReference type="InterPro" id="IPR044746">
    <property type="entry name" value="ABCC_6TM_D1"/>
</dbReference>
<evidence type="ECO:0000259" key="14">
    <source>
        <dbReference type="PROSITE" id="PS50929"/>
    </source>
</evidence>
<comment type="subcellular location">
    <subcellularLocation>
        <location evidence="1">Vacuole membrane</location>
        <topology evidence="1">Multi-pass membrane protein</topology>
    </subcellularLocation>
</comment>
<dbReference type="PROSITE" id="PS50913">
    <property type="entry name" value="GRIP"/>
    <property type="match status" value="1"/>
</dbReference>
<dbReference type="GO" id="GO:0005774">
    <property type="term" value="C:vacuolar membrane"/>
    <property type="evidence" value="ECO:0007669"/>
    <property type="project" value="UniProtKB-SubCell"/>
</dbReference>
<feature type="compositionally biased region" description="Low complexity" evidence="10">
    <location>
        <begin position="2653"/>
        <end position="2676"/>
    </location>
</feature>
<feature type="domain" description="GRIP" evidence="13">
    <location>
        <begin position="2566"/>
        <end position="2617"/>
    </location>
</feature>
<dbReference type="FunFam" id="3.40.50.300:FF:003492">
    <property type="entry name" value="AGAP012735-PA"/>
    <property type="match status" value="1"/>
</dbReference>
<evidence type="ECO:0000256" key="10">
    <source>
        <dbReference type="SAM" id="MobiDB-lite"/>
    </source>
</evidence>